<dbReference type="RefSeq" id="WP_013364397.1">
    <property type="nucleotide sequence ID" value="NC_014618.1"/>
</dbReference>
<gene>
    <name evidence="2" type="ordered locus">Entcl_0341</name>
</gene>
<evidence type="ECO:0000313" key="3">
    <source>
        <dbReference type="Proteomes" id="UP000006872"/>
    </source>
</evidence>
<reference evidence="3" key="1">
    <citation type="submission" date="2010-10" db="EMBL/GenBank/DDBJ databases">
        <title>Complete sequence of Enterobacter cloacae SCF1.</title>
        <authorList>
            <consortium name="US DOE Joint Genome Institute"/>
            <person name="Lucas S."/>
            <person name="Copeland A."/>
            <person name="Lapidus A."/>
            <person name="Cheng J.-F."/>
            <person name="Bruce D."/>
            <person name="Goodwin L."/>
            <person name="Pitluck S."/>
            <person name="Davenport K."/>
            <person name="Detter J.C."/>
            <person name="Han C."/>
            <person name="Tapia R."/>
            <person name="Land M."/>
            <person name="Hauser L."/>
            <person name="Chang Y.-J."/>
            <person name="Jeffries C."/>
            <person name="Kyrpides N."/>
            <person name="Ivanova N."/>
            <person name="Mikhailova N."/>
            <person name="DeAngelis K."/>
            <person name="Arkin A.P."/>
            <person name="Chivian D."/>
            <person name="Edwards B."/>
            <person name="Woo H."/>
            <person name="Hazen T.C."/>
            <person name="Woyke T."/>
        </authorList>
    </citation>
    <scope>NUCLEOTIDE SEQUENCE [LARGE SCALE GENOMIC DNA]</scope>
    <source>
        <strain evidence="3">SCF1</strain>
    </source>
</reference>
<sequence length="144" mass="16100">MRHLPERWCRCSAKIRWGTWCAVLLLAYGAGEVAVSRDIPSVNAQPALRAQWRKTLALSSTRNEKAPERTLAFSPVDFQMPGSTLLRWLPDDSGGELALGVEWPVVPDIFTALTRRGMAVKSFRLAPENGRLQLTLRLESLDRG</sequence>
<dbReference type="eggNOG" id="ENOG5030924">
    <property type="taxonomic scope" value="Bacteria"/>
</dbReference>
<dbReference type="Pfam" id="PF25319">
    <property type="entry name" value="HofO"/>
    <property type="match status" value="1"/>
</dbReference>
<feature type="domain" description="DNA utilization protein HofO C-terminal" evidence="1">
    <location>
        <begin position="73"/>
        <end position="141"/>
    </location>
</feature>
<dbReference type="Proteomes" id="UP000006872">
    <property type="component" value="Chromosome"/>
</dbReference>
<dbReference type="STRING" id="701347.Entcl_0341"/>
<evidence type="ECO:0000259" key="1">
    <source>
        <dbReference type="Pfam" id="PF25319"/>
    </source>
</evidence>
<keyword evidence="3" id="KW-1185">Reference proteome</keyword>
<accession>E3GBR0</accession>
<organism evidence="2 3">
    <name type="scientific">Enterobacter lignolyticus (strain SCF1)</name>
    <dbReference type="NCBI Taxonomy" id="701347"/>
    <lineage>
        <taxon>Bacteria</taxon>
        <taxon>Pseudomonadati</taxon>
        <taxon>Pseudomonadota</taxon>
        <taxon>Gammaproteobacteria</taxon>
        <taxon>Enterobacterales</taxon>
        <taxon>Enterobacteriaceae</taxon>
        <taxon>Pluralibacter</taxon>
    </lineage>
</organism>
<dbReference type="AlphaFoldDB" id="E3GBR0"/>
<name>E3GBR0_ENTLS</name>
<proteinExistence type="predicted"/>
<reference evidence="2 3" key="2">
    <citation type="journal article" date="2011" name="Stand. Genomic Sci.">
        <title>Complete genome sequence of 'Enterobacter lignolyticus' SCF1.</title>
        <authorList>
            <person name="Deangelis K.M."/>
            <person name="D'Haeseleer P."/>
            <person name="Chivian D."/>
            <person name="Fortney J.L."/>
            <person name="Khudyakov J."/>
            <person name="Simmons B."/>
            <person name="Woo H."/>
            <person name="Arkin A.P."/>
            <person name="Davenport K.W."/>
            <person name="Goodwin L."/>
            <person name="Chen A."/>
            <person name="Ivanova N."/>
            <person name="Kyrpides N.C."/>
            <person name="Mavromatis K."/>
            <person name="Woyke T."/>
            <person name="Hazen T.C."/>
        </authorList>
    </citation>
    <scope>NUCLEOTIDE SEQUENCE [LARGE SCALE GENOMIC DNA]</scope>
    <source>
        <strain evidence="2 3">SCF1</strain>
    </source>
</reference>
<dbReference type="HOGENOM" id="CLU_117126_0_0_6"/>
<evidence type="ECO:0000313" key="2">
    <source>
        <dbReference type="EMBL" id="ADO46619.1"/>
    </source>
</evidence>
<dbReference type="EMBL" id="CP002272">
    <property type="protein sequence ID" value="ADO46619.1"/>
    <property type="molecule type" value="Genomic_DNA"/>
</dbReference>
<dbReference type="KEGG" id="esc:Entcl_0341"/>
<dbReference type="InterPro" id="IPR057522">
    <property type="entry name" value="HofO_C"/>
</dbReference>
<protein>
    <recommendedName>
        <fullName evidence="1">DNA utilization protein HofO C-terminal domain-containing protein</fullName>
    </recommendedName>
</protein>